<dbReference type="CDD" id="cd00066">
    <property type="entry name" value="G-alpha"/>
    <property type="match status" value="1"/>
</dbReference>
<keyword evidence="3 6" id="KW-0547">Nucleotide-binding</keyword>
<dbReference type="InterPro" id="IPR011025">
    <property type="entry name" value="GproteinA_insert"/>
</dbReference>
<dbReference type="Pfam" id="PF00503">
    <property type="entry name" value="G-alpha"/>
    <property type="match status" value="1"/>
</dbReference>
<feature type="region of interest" description="Disordered" evidence="8">
    <location>
        <begin position="322"/>
        <end position="353"/>
    </location>
</feature>
<comment type="subunit">
    <text evidence="1">G proteins are composed of 3 units; alpha, beta and gamma. The alpha chain contains the guanine nucleotide binding site.</text>
</comment>
<feature type="binding site" evidence="6">
    <location>
        <begin position="162"/>
        <end position="163"/>
    </location>
    <ligand>
        <name>GTP</name>
        <dbReference type="ChEBI" id="CHEBI:37565"/>
    </ligand>
</feature>
<dbReference type="GO" id="GO:0046872">
    <property type="term" value="F:metal ion binding"/>
    <property type="evidence" value="ECO:0007669"/>
    <property type="project" value="UniProtKB-KW"/>
</dbReference>
<dbReference type="Proteomes" id="UP000050792">
    <property type="component" value="Unassembled WGS sequence"/>
</dbReference>
<evidence type="ECO:0000256" key="3">
    <source>
        <dbReference type="ARBA" id="ARBA00022741"/>
    </source>
</evidence>
<protein>
    <recommendedName>
        <fullName evidence="11">Guanine nucleotide-binding protein G(S) subunit alpha</fullName>
    </recommendedName>
</protein>
<dbReference type="GO" id="GO:0001664">
    <property type="term" value="F:G protein-coupled receptor binding"/>
    <property type="evidence" value="ECO:0007669"/>
    <property type="project" value="TreeGrafter"/>
</dbReference>
<evidence type="ECO:0000256" key="1">
    <source>
        <dbReference type="ARBA" id="ARBA00011356"/>
    </source>
</evidence>
<dbReference type="GO" id="GO:0003924">
    <property type="term" value="F:GTPase activity"/>
    <property type="evidence" value="ECO:0007669"/>
    <property type="project" value="InterPro"/>
</dbReference>
<dbReference type="AlphaFoldDB" id="A0AA85G3U9"/>
<keyword evidence="5" id="KW-0807">Transducer</keyword>
<dbReference type="GO" id="GO:0007606">
    <property type="term" value="P:sensory perception of chemical stimulus"/>
    <property type="evidence" value="ECO:0007669"/>
    <property type="project" value="TreeGrafter"/>
</dbReference>
<dbReference type="Gene3D" id="1.10.400.10">
    <property type="entry name" value="GI Alpha 1, domain 2-like"/>
    <property type="match status" value="1"/>
</dbReference>
<reference evidence="10" key="2">
    <citation type="submission" date="2023-11" db="UniProtKB">
        <authorList>
            <consortium name="WormBaseParasite"/>
        </authorList>
    </citation>
    <scope>IDENTIFICATION</scope>
</reference>
<keyword evidence="4 6" id="KW-0342">GTP-binding</keyword>
<dbReference type="InterPro" id="IPR027417">
    <property type="entry name" value="P-loop_NTPase"/>
</dbReference>
<keyword evidence="2 7" id="KW-0479">Metal-binding</keyword>
<evidence type="ECO:0000256" key="4">
    <source>
        <dbReference type="ARBA" id="ARBA00023134"/>
    </source>
</evidence>
<accession>A0AA85G3U9</accession>
<feature type="binding site" evidence="6">
    <location>
        <begin position="56"/>
        <end position="61"/>
    </location>
    <ligand>
        <name>GTP</name>
        <dbReference type="ChEBI" id="CHEBI:37565"/>
    </ligand>
</feature>
<dbReference type="Gene3D" id="3.40.50.300">
    <property type="entry name" value="P-loop containing nucleotide triphosphate hydrolases"/>
    <property type="match status" value="2"/>
</dbReference>
<feature type="binding site" evidence="6">
    <location>
        <begin position="217"/>
        <end position="221"/>
    </location>
    <ligand>
        <name>GTP</name>
        <dbReference type="ChEBI" id="CHEBI:37565"/>
    </ligand>
</feature>
<dbReference type="PANTHER" id="PTHR10218:SF367">
    <property type="entry name" value="GUANINE NUCLEOTIDE-BINDING PROTEIN G(F) SUBUNIT ALPHA"/>
    <property type="match status" value="1"/>
</dbReference>
<feature type="binding site" evidence="7">
    <location>
        <position position="193"/>
    </location>
    <ligand>
        <name>Mg(2+)</name>
        <dbReference type="ChEBI" id="CHEBI:18420"/>
    </ligand>
</feature>
<dbReference type="InterPro" id="IPR001019">
    <property type="entry name" value="Gprotein_alpha_su"/>
</dbReference>
<dbReference type="PRINTS" id="PR00318">
    <property type="entry name" value="GPROTEINA"/>
</dbReference>
<dbReference type="SUPFAM" id="SSF47895">
    <property type="entry name" value="Transducin (alpha subunit), insertion domain"/>
    <property type="match status" value="1"/>
</dbReference>
<evidence type="ECO:0000256" key="5">
    <source>
        <dbReference type="ARBA" id="ARBA00023224"/>
    </source>
</evidence>
<keyword evidence="9" id="KW-1185">Reference proteome</keyword>
<proteinExistence type="predicted"/>
<evidence type="ECO:0000313" key="9">
    <source>
        <dbReference type="Proteomes" id="UP000050792"/>
    </source>
</evidence>
<dbReference type="GO" id="GO:0005525">
    <property type="term" value="F:GTP binding"/>
    <property type="evidence" value="ECO:0007669"/>
    <property type="project" value="UniProtKB-KW"/>
</dbReference>
<sequence length="646" mass="74653">MNFTCSMCFKGDSEQDSQKEARKKVNKISQKIDRQISVYKKMEVNCIKLLLLGTGESGKSTLLKQMKIIHINGFSNKERLDYITIIKQNIRDVILSILGGMKTLQLEFIQTRTADLAKSLIDNSLAEDYTYPETFFDEVDEIWHDPGVQRAYTRATEFHLFDSATYFMRRFDAIRRPDYVPTDQDILRCRKMTDNINELQFDISTGRKSSVRFHIVDVSGQRGERKKWIQFFDNVTAILYLVDCSGFDQTLLEDHRQNRLIDSLEVFEQAWNNKYLRKVPMIVFLNKIDLLEEKICNGHRINNIQNLAEAWLQSAKCSRHKTFNGNRSKKNSSTQKSPPLLKTDSNSPFERQSMSSNLIQSSKLFPSASIEYNQVNRKFSNTLGGDSSTTDHSLNDNNNDNDNNNTNNIWTDQPQINKRFSSTISLHSSFRLNHCPEYCCSVISIPCKQPSSGMSSRLSCTTLIARLVADSPYQNFKPTAQQRAEFLTCLLPTTKPVKYHLENITSYRKKGNSTDVGNEDEISKLFPQQPKFIIKHPETVRTACYIKHLFEELTKRGTTSFCENRICLFYYTCAVNTNTMHHILQGCQQFLIHDHLERYGLLLLERGGEFELLECCRWSLLQISSVLHATYLENFVRISLQRMLIG</sequence>
<dbReference type="SMART" id="SM00275">
    <property type="entry name" value="G_alpha"/>
    <property type="match status" value="1"/>
</dbReference>
<keyword evidence="7" id="KW-0460">Magnesium</keyword>
<feature type="compositionally biased region" description="Polar residues" evidence="8">
    <location>
        <begin position="331"/>
        <end position="353"/>
    </location>
</feature>
<evidence type="ECO:0000256" key="2">
    <source>
        <dbReference type="ARBA" id="ARBA00022723"/>
    </source>
</evidence>
<evidence type="ECO:0000256" key="7">
    <source>
        <dbReference type="PIRSR" id="PIRSR601019-2"/>
    </source>
</evidence>
<feature type="binding site" evidence="7">
    <location>
        <position position="60"/>
    </location>
    <ligand>
        <name>Mg(2+)</name>
        <dbReference type="ChEBI" id="CHEBI:18420"/>
    </ligand>
</feature>
<feature type="compositionally biased region" description="Low complexity" evidence="8">
    <location>
        <begin position="386"/>
        <end position="408"/>
    </location>
</feature>
<evidence type="ECO:0008006" key="11">
    <source>
        <dbReference type="Google" id="ProtNLM"/>
    </source>
</evidence>
<dbReference type="WBParaSite" id="SRDH1_78930.1">
    <property type="protein sequence ID" value="SRDH1_78930.1"/>
    <property type="gene ID" value="SRDH1_78930"/>
</dbReference>
<dbReference type="GO" id="GO:0005737">
    <property type="term" value="C:cytoplasm"/>
    <property type="evidence" value="ECO:0007669"/>
    <property type="project" value="TreeGrafter"/>
</dbReference>
<dbReference type="PANTHER" id="PTHR10218">
    <property type="entry name" value="GTP-BINDING PROTEIN ALPHA SUBUNIT"/>
    <property type="match status" value="1"/>
</dbReference>
<evidence type="ECO:0000256" key="6">
    <source>
        <dbReference type="PIRSR" id="PIRSR601019-1"/>
    </source>
</evidence>
<evidence type="ECO:0000256" key="8">
    <source>
        <dbReference type="SAM" id="MobiDB-lite"/>
    </source>
</evidence>
<feature type="binding site" evidence="6">
    <location>
        <begin position="286"/>
        <end position="289"/>
    </location>
    <ligand>
        <name>GTP</name>
        <dbReference type="ChEBI" id="CHEBI:37565"/>
    </ligand>
</feature>
<feature type="region of interest" description="Disordered" evidence="8">
    <location>
        <begin position="381"/>
        <end position="413"/>
    </location>
</feature>
<dbReference type="GO" id="GO:0031683">
    <property type="term" value="F:G-protein beta/gamma-subunit complex binding"/>
    <property type="evidence" value="ECO:0007669"/>
    <property type="project" value="InterPro"/>
</dbReference>
<reference evidence="9" key="1">
    <citation type="submission" date="2022-06" db="EMBL/GenBank/DDBJ databases">
        <authorList>
            <person name="Berger JAMES D."/>
            <person name="Berger JAMES D."/>
        </authorList>
    </citation>
    <scope>NUCLEOTIDE SEQUENCE [LARGE SCALE GENOMIC DNA]</scope>
</reference>
<name>A0AA85G3U9_9TREM</name>
<dbReference type="PROSITE" id="PS51882">
    <property type="entry name" value="G_ALPHA"/>
    <property type="match status" value="1"/>
</dbReference>
<organism evidence="9 10">
    <name type="scientific">Schistosoma rodhaini</name>
    <dbReference type="NCBI Taxonomy" id="6188"/>
    <lineage>
        <taxon>Eukaryota</taxon>
        <taxon>Metazoa</taxon>
        <taxon>Spiralia</taxon>
        <taxon>Lophotrochozoa</taxon>
        <taxon>Platyhelminthes</taxon>
        <taxon>Trematoda</taxon>
        <taxon>Digenea</taxon>
        <taxon>Strigeidida</taxon>
        <taxon>Schistosomatoidea</taxon>
        <taxon>Schistosomatidae</taxon>
        <taxon>Schistosoma</taxon>
    </lineage>
</organism>
<dbReference type="GO" id="GO:0007191">
    <property type="term" value="P:adenylate cyclase-activating dopamine receptor signaling pathway"/>
    <property type="evidence" value="ECO:0007669"/>
    <property type="project" value="TreeGrafter"/>
</dbReference>
<evidence type="ECO:0000313" key="10">
    <source>
        <dbReference type="WBParaSite" id="SRDH1_78930.1"/>
    </source>
</evidence>
<feature type="binding site" evidence="6">
    <location>
        <begin position="187"/>
        <end position="193"/>
    </location>
    <ligand>
        <name>GTP</name>
        <dbReference type="ChEBI" id="CHEBI:37565"/>
    </ligand>
</feature>
<dbReference type="GO" id="GO:0005834">
    <property type="term" value="C:heterotrimeric G-protein complex"/>
    <property type="evidence" value="ECO:0007669"/>
    <property type="project" value="TreeGrafter"/>
</dbReference>
<dbReference type="FunFam" id="3.40.50.300:FF:000692">
    <property type="entry name" value="Guanine nucleotide-binding protein subunit alpha"/>
    <property type="match status" value="1"/>
</dbReference>
<dbReference type="SUPFAM" id="SSF52540">
    <property type="entry name" value="P-loop containing nucleoside triphosphate hydrolases"/>
    <property type="match status" value="1"/>
</dbReference>